<evidence type="ECO:0000256" key="8">
    <source>
        <dbReference type="ARBA" id="ARBA00039866"/>
    </source>
</evidence>
<evidence type="ECO:0000256" key="9">
    <source>
        <dbReference type="ARBA" id="ARBA00045724"/>
    </source>
</evidence>
<dbReference type="Proteomes" id="UP000249165">
    <property type="component" value="Unassembled WGS sequence"/>
</dbReference>
<accession>A0A327Y5Z5</accession>
<dbReference type="InterPro" id="IPR052351">
    <property type="entry name" value="Ornithine_N-alpha-AT"/>
</dbReference>
<dbReference type="Gene3D" id="3.40.630.30">
    <property type="match status" value="1"/>
</dbReference>
<dbReference type="AlphaFoldDB" id="A0A327Y5Z5"/>
<comment type="function">
    <text evidence="9">Catalyzes the first step in the biosynthesis of ornithine lipids, which are phosphorus-free membrane lipids. Catalyzes the 3-hydroxyacyl-acyl carrier protein-dependent acylation of ornithine to form lyso-ornithine lipid (LOL).</text>
</comment>
<dbReference type="SUPFAM" id="SSF55729">
    <property type="entry name" value="Acyl-CoA N-acyltransferases (Nat)"/>
    <property type="match status" value="1"/>
</dbReference>
<evidence type="ECO:0000256" key="10">
    <source>
        <dbReference type="ARBA" id="ARBA00047785"/>
    </source>
</evidence>
<comment type="pathway">
    <text evidence="1">Lipid metabolism.</text>
</comment>
<dbReference type="EMBL" id="QLMG01000020">
    <property type="protein sequence ID" value="RAK16473.1"/>
    <property type="molecule type" value="Genomic_DNA"/>
</dbReference>
<evidence type="ECO:0000256" key="7">
    <source>
        <dbReference type="ARBA" id="ARBA00039058"/>
    </source>
</evidence>
<dbReference type="PANTHER" id="PTHR37323">
    <property type="entry name" value="GCN5-RELATED N-ACETYLTRANSFERASE"/>
    <property type="match status" value="1"/>
</dbReference>
<dbReference type="GO" id="GO:0006629">
    <property type="term" value="P:lipid metabolic process"/>
    <property type="evidence" value="ECO:0007669"/>
    <property type="project" value="UniProtKB-KW"/>
</dbReference>
<dbReference type="PANTHER" id="PTHR37323:SF1">
    <property type="entry name" value="L-ORNITHINE N(ALPHA)-ACYLTRANSFERASE"/>
    <property type="match status" value="1"/>
</dbReference>
<keyword evidence="3" id="KW-0808">Transferase</keyword>
<evidence type="ECO:0000256" key="4">
    <source>
        <dbReference type="ARBA" id="ARBA00023098"/>
    </source>
</evidence>
<evidence type="ECO:0000256" key="3">
    <source>
        <dbReference type="ARBA" id="ARBA00022679"/>
    </source>
</evidence>
<dbReference type="InterPro" id="IPR016181">
    <property type="entry name" value="Acyl_CoA_acyltransferase"/>
</dbReference>
<organism evidence="11 12">
    <name type="scientific">Salipiger aestuarii</name>
    <dbReference type="NCBI Taxonomy" id="568098"/>
    <lineage>
        <taxon>Bacteria</taxon>
        <taxon>Pseudomonadati</taxon>
        <taxon>Pseudomonadota</taxon>
        <taxon>Alphaproteobacteria</taxon>
        <taxon>Rhodobacterales</taxon>
        <taxon>Roseobacteraceae</taxon>
        <taxon>Salipiger</taxon>
    </lineage>
</organism>
<reference evidence="11 12" key="1">
    <citation type="submission" date="2018-06" db="EMBL/GenBank/DDBJ databases">
        <title>Genomic Encyclopedia of Archaeal and Bacterial Type Strains, Phase II (KMG-II): from individual species to whole genera.</title>
        <authorList>
            <person name="Goeker M."/>
        </authorList>
    </citation>
    <scope>NUCLEOTIDE SEQUENCE [LARGE SCALE GENOMIC DNA]</scope>
    <source>
        <strain evidence="11 12">DSM 22011</strain>
    </source>
</reference>
<evidence type="ECO:0000256" key="6">
    <source>
        <dbReference type="ARBA" id="ARBA00038095"/>
    </source>
</evidence>
<evidence type="ECO:0000313" key="12">
    <source>
        <dbReference type="Proteomes" id="UP000249165"/>
    </source>
</evidence>
<keyword evidence="2" id="KW-0444">Lipid biosynthesis</keyword>
<gene>
    <name evidence="11" type="ORF">ATI53_10209</name>
</gene>
<evidence type="ECO:0000256" key="1">
    <source>
        <dbReference type="ARBA" id="ARBA00005189"/>
    </source>
</evidence>
<comment type="caution">
    <text evidence="11">The sequence shown here is derived from an EMBL/GenBank/DDBJ whole genome shotgun (WGS) entry which is preliminary data.</text>
</comment>
<keyword evidence="12" id="KW-1185">Reference proteome</keyword>
<dbReference type="EC" id="2.3.2.30" evidence="7"/>
<evidence type="ECO:0000313" key="11">
    <source>
        <dbReference type="EMBL" id="RAK16473.1"/>
    </source>
</evidence>
<protein>
    <recommendedName>
        <fullName evidence="8">L-ornithine N(alpha)-acyltransferase</fullName>
        <ecNumber evidence="7">2.3.2.30</ecNumber>
    </recommendedName>
</protein>
<name>A0A327Y5Z5_9RHOB</name>
<evidence type="ECO:0000256" key="2">
    <source>
        <dbReference type="ARBA" id="ARBA00022516"/>
    </source>
</evidence>
<dbReference type="GO" id="GO:0043810">
    <property type="term" value="F:ornithine-acyl [acyl carrier protein] N-acyltransferase activity"/>
    <property type="evidence" value="ECO:0007669"/>
    <property type="project" value="UniProtKB-EC"/>
</dbReference>
<proteinExistence type="inferred from homology"/>
<keyword evidence="4" id="KW-0443">Lipid metabolism</keyword>
<sequence length="295" mass="32517">MVNAGFDGAARETGFPWTPLALNTRGMGTGGVIPDTAQGGDGCMALDETEFTVRLARGDSDIRAAQRLRYDVFVKELGGSGALVDHDARLECDRFDPYFDHLILRDQSRGGDVVGVYRLLRGDQAQAAGQFYSEDEYDLEPLRASGRRLLELGRSCLHPDYRGGTAIMHLWQALAAYVAEHRIEVLFGTASFHGTDVARLAEPLSLLHHRHLAPDDLRVRARVFQSMDLVPEERIDRRRAMREVPALIKGYLRLGGVVGEGAFVDRAFNTTDVCLVMDTQRLNAKAAGLYTRGGA</sequence>
<comment type="catalytic activity">
    <reaction evidence="10">
        <text>a (3R)-hydroxyacyl-[ACP] + L-ornithine = a lyso-ornithine lipid + holo-[ACP] + H(+)</text>
        <dbReference type="Rhea" id="RHEA:20633"/>
        <dbReference type="Rhea" id="RHEA-COMP:9685"/>
        <dbReference type="Rhea" id="RHEA-COMP:9945"/>
        <dbReference type="ChEBI" id="CHEBI:15378"/>
        <dbReference type="ChEBI" id="CHEBI:46911"/>
        <dbReference type="ChEBI" id="CHEBI:64479"/>
        <dbReference type="ChEBI" id="CHEBI:78827"/>
        <dbReference type="ChEBI" id="CHEBI:138482"/>
        <dbReference type="EC" id="2.3.2.30"/>
    </reaction>
    <physiologicalReaction direction="left-to-right" evidence="10">
        <dbReference type="Rhea" id="RHEA:20634"/>
    </physiologicalReaction>
</comment>
<dbReference type="Pfam" id="PF13444">
    <property type="entry name" value="Acetyltransf_5"/>
    <property type="match status" value="1"/>
</dbReference>
<keyword evidence="5" id="KW-0012">Acyltransferase</keyword>
<comment type="similarity">
    <text evidence="6">Belongs to the acetyltransferase family. OlsB subfamily.</text>
</comment>
<evidence type="ECO:0000256" key="5">
    <source>
        <dbReference type="ARBA" id="ARBA00023315"/>
    </source>
</evidence>